<protein>
    <submittedName>
        <fullName evidence="1">Uncharacterized protein</fullName>
    </submittedName>
</protein>
<organism evidence="1">
    <name type="scientific">Cacopsylla melanoneura</name>
    <dbReference type="NCBI Taxonomy" id="428564"/>
    <lineage>
        <taxon>Eukaryota</taxon>
        <taxon>Metazoa</taxon>
        <taxon>Ecdysozoa</taxon>
        <taxon>Arthropoda</taxon>
        <taxon>Hexapoda</taxon>
        <taxon>Insecta</taxon>
        <taxon>Pterygota</taxon>
        <taxon>Neoptera</taxon>
        <taxon>Paraneoptera</taxon>
        <taxon>Hemiptera</taxon>
        <taxon>Sternorrhyncha</taxon>
        <taxon>Psylloidea</taxon>
        <taxon>Psyllidae</taxon>
        <taxon>Psyllinae</taxon>
        <taxon>Cacopsylla</taxon>
    </lineage>
</organism>
<proteinExistence type="predicted"/>
<reference evidence="1" key="1">
    <citation type="submission" date="2021-05" db="EMBL/GenBank/DDBJ databases">
        <authorList>
            <person name="Alioto T."/>
            <person name="Alioto T."/>
            <person name="Gomez Garrido J."/>
        </authorList>
    </citation>
    <scope>NUCLEOTIDE SEQUENCE</scope>
</reference>
<accession>A0A8D9AV91</accession>
<dbReference type="AlphaFoldDB" id="A0A8D9AV91"/>
<name>A0A8D9AV91_9HEMI</name>
<dbReference type="EMBL" id="HBUF01591205">
    <property type="protein sequence ID" value="CAG6773438.1"/>
    <property type="molecule type" value="Transcribed_RNA"/>
</dbReference>
<evidence type="ECO:0000313" key="1">
    <source>
        <dbReference type="EMBL" id="CAG6773438.1"/>
    </source>
</evidence>
<sequence>MSRSDIIHLGTHIVFDLVTIATKGLHRIITMCRSDIIHIGTHILFHLVTIATKDLQQNHNDAMCRSDFIHIGTHIVFHLVTNSYMVMMSVNCIVGDKRHFY</sequence>